<feature type="binding site" evidence="4">
    <location>
        <position position="43"/>
    </location>
    <ligand>
        <name>ATP</name>
        <dbReference type="ChEBI" id="CHEBI:30616"/>
    </ligand>
</feature>
<dbReference type="InterPro" id="IPR011009">
    <property type="entry name" value="Kinase-like_dom_sf"/>
</dbReference>
<keyword evidence="1 5" id="KW-0723">Serine/threonine-protein kinase</keyword>
<dbReference type="PROSITE" id="PS00107">
    <property type="entry name" value="PROTEIN_KINASE_ATP"/>
    <property type="match status" value="1"/>
</dbReference>
<dbReference type="CDD" id="cd13999">
    <property type="entry name" value="STKc_MAP3K-like"/>
    <property type="match status" value="1"/>
</dbReference>
<dbReference type="InterPro" id="IPR017441">
    <property type="entry name" value="Protein_kinase_ATP_BS"/>
</dbReference>
<reference evidence="7 8" key="1">
    <citation type="submission" date="2024-04" db="EMBL/GenBank/DDBJ databases">
        <title>Tritrichomonas musculus Genome.</title>
        <authorList>
            <person name="Alves-Ferreira E."/>
            <person name="Grigg M."/>
            <person name="Lorenzi H."/>
            <person name="Galac M."/>
        </authorList>
    </citation>
    <scope>NUCLEOTIDE SEQUENCE [LARGE SCALE GENOMIC DNA]</scope>
    <source>
        <strain evidence="7 8">EAF2021</strain>
    </source>
</reference>
<evidence type="ECO:0000256" key="3">
    <source>
        <dbReference type="ARBA" id="ARBA00022840"/>
    </source>
</evidence>
<protein>
    <recommendedName>
        <fullName evidence="6">Protein kinase domain-containing protein</fullName>
    </recommendedName>
</protein>
<sequence>MDFKGVFFNPNDFTLTKQMLGKGSFGTVYLATNNKDNQTYAAKLINVDTEIDGNDQMLIMRESTILAQLDHPSVLKFLGVNFRSLRNLKQFQPTIITEYLPNGSLKAILDKEKKSIADGNWSPTKKYICLIGIADAMRYLHEHGIMHRDLKPENILIDENYYPRICDFGLSRCFSEMMSKSMTGNIGTPLYMAPELLNEEEYGTPVDVYAFSILAYEILTGKEPYYDLGANLSHFLLLQKINEGTRPKFGNDVPEKMQELISSCWDSNPLKRPSFKEIFEMLKSDFSLSPEEVDEDEINEYLDTLNENNNDQRTTLINECINEIKARFREINDIERLLYFACQNNYINLVKSILSNKSVDINKINISTLI</sequence>
<dbReference type="PROSITE" id="PS50011">
    <property type="entry name" value="PROTEIN_KINASE_DOM"/>
    <property type="match status" value="1"/>
</dbReference>
<comment type="similarity">
    <text evidence="5">Belongs to the protein kinase superfamily.</text>
</comment>
<organism evidence="7 8">
    <name type="scientific">Tritrichomonas musculus</name>
    <dbReference type="NCBI Taxonomy" id="1915356"/>
    <lineage>
        <taxon>Eukaryota</taxon>
        <taxon>Metamonada</taxon>
        <taxon>Parabasalia</taxon>
        <taxon>Tritrichomonadida</taxon>
        <taxon>Tritrichomonadidae</taxon>
        <taxon>Tritrichomonas</taxon>
    </lineage>
</organism>
<dbReference type="PANTHER" id="PTHR44329">
    <property type="entry name" value="SERINE/THREONINE-PROTEIN KINASE TNNI3K-RELATED"/>
    <property type="match status" value="1"/>
</dbReference>
<evidence type="ECO:0000256" key="4">
    <source>
        <dbReference type="PROSITE-ProRule" id="PRU10141"/>
    </source>
</evidence>
<feature type="domain" description="Protein kinase" evidence="6">
    <location>
        <begin position="14"/>
        <end position="287"/>
    </location>
</feature>
<dbReference type="SUPFAM" id="SSF56112">
    <property type="entry name" value="Protein kinase-like (PK-like)"/>
    <property type="match status" value="1"/>
</dbReference>
<evidence type="ECO:0000313" key="7">
    <source>
        <dbReference type="EMBL" id="KAK8880563.1"/>
    </source>
</evidence>
<keyword evidence="8" id="KW-1185">Reference proteome</keyword>
<comment type="caution">
    <text evidence="7">The sequence shown here is derived from an EMBL/GenBank/DDBJ whole genome shotgun (WGS) entry which is preliminary data.</text>
</comment>
<dbReference type="InterPro" id="IPR000719">
    <property type="entry name" value="Prot_kinase_dom"/>
</dbReference>
<name>A0ABR2JQ37_9EUKA</name>
<dbReference type="InterPro" id="IPR008271">
    <property type="entry name" value="Ser/Thr_kinase_AS"/>
</dbReference>
<gene>
    <name evidence="7" type="ORF">M9Y10_003243</name>
</gene>
<dbReference type="Pfam" id="PF00069">
    <property type="entry name" value="Pkinase"/>
    <property type="match status" value="1"/>
</dbReference>
<evidence type="ECO:0000256" key="5">
    <source>
        <dbReference type="RuleBase" id="RU000304"/>
    </source>
</evidence>
<dbReference type="Proteomes" id="UP001470230">
    <property type="component" value="Unassembled WGS sequence"/>
</dbReference>
<evidence type="ECO:0000256" key="2">
    <source>
        <dbReference type="ARBA" id="ARBA00022741"/>
    </source>
</evidence>
<keyword evidence="2 4" id="KW-0547">Nucleotide-binding</keyword>
<dbReference type="InterPro" id="IPR051681">
    <property type="entry name" value="Ser/Thr_Kinases-Pseudokinases"/>
</dbReference>
<dbReference type="Gene3D" id="1.10.510.10">
    <property type="entry name" value="Transferase(Phosphotransferase) domain 1"/>
    <property type="match status" value="1"/>
</dbReference>
<dbReference type="SMART" id="SM00220">
    <property type="entry name" value="S_TKc"/>
    <property type="match status" value="1"/>
</dbReference>
<dbReference type="PANTHER" id="PTHR44329:SF214">
    <property type="entry name" value="PROTEIN KINASE DOMAIN-CONTAINING PROTEIN"/>
    <property type="match status" value="1"/>
</dbReference>
<proteinExistence type="inferred from homology"/>
<dbReference type="InterPro" id="IPR001245">
    <property type="entry name" value="Ser-Thr/Tyr_kinase_cat_dom"/>
</dbReference>
<evidence type="ECO:0000313" key="8">
    <source>
        <dbReference type="Proteomes" id="UP001470230"/>
    </source>
</evidence>
<dbReference type="PRINTS" id="PR00109">
    <property type="entry name" value="TYRKINASE"/>
</dbReference>
<dbReference type="EMBL" id="JAPFFF010000010">
    <property type="protein sequence ID" value="KAK8880563.1"/>
    <property type="molecule type" value="Genomic_DNA"/>
</dbReference>
<accession>A0ABR2JQ37</accession>
<keyword evidence="3 4" id="KW-0067">ATP-binding</keyword>
<keyword evidence="1 5" id="KW-0418">Kinase</keyword>
<keyword evidence="1 5" id="KW-0808">Transferase</keyword>
<evidence type="ECO:0000256" key="1">
    <source>
        <dbReference type="ARBA" id="ARBA00022527"/>
    </source>
</evidence>
<dbReference type="PROSITE" id="PS00108">
    <property type="entry name" value="PROTEIN_KINASE_ST"/>
    <property type="match status" value="1"/>
</dbReference>
<evidence type="ECO:0000259" key="6">
    <source>
        <dbReference type="PROSITE" id="PS50011"/>
    </source>
</evidence>